<dbReference type="EMBL" id="BMDW01000002">
    <property type="protein sequence ID" value="GGA36463.1"/>
    <property type="molecule type" value="Genomic_DNA"/>
</dbReference>
<dbReference type="Proteomes" id="UP000618591">
    <property type="component" value="Unassembled WGS sequence"/>
</dbReference>
<reference evidence="2" key="1">
    <citation type="journal article" date="2019" name="Int. J. Syst. Evol. Microbiol.">
        <title>The Global Catalogue of Microorganisms (GCM) 10K type strain sequencing project: providing services to taxonomists for standard genome sequencing and annotation.</title>
        <authorList>
            <consortium name="The Broad Institute Genomics Platform"/>
            <consortium name="The Broad Institute Genome Sequencing Center for Infectious Disease"/>
            <person name="Wu L."/>
            <person name="Ma J."/>
        </authorList>
    </citation>
    <scope>NUCLEOTIDE SEQUENCE [LARGE SCALE GENOMIC DNA]</scope>
    <source>
        <strain evidence="2">CGMCC 1.10106</strain>
    </source>
</reference>
<sequence>MTASVTVHRIGNEQEPVAAIENFAPDPTALRKAARTAVFAVAGEHYPGIRGELPPDYLAGVRPLLGAVFRDVFGVSEAVSVLDLRWSMVIAPPASLSVEQRLPHVDALEPGRLALVHFLGADKEDGTAFYRHRGTGYETIDQNRSTTYFAALNEDIRRHGPPPFAFPNGDTPIFERIARFEGRPNRALVYRGRLLHSGDIAPGRPLSADPLIGRLTVTGFFAAR</sequence>
<protein>
    <submittedName>
        <fullName evidence="1">Uncharacterized protein</fullName>
    </submittedName>
</protein>
<proteinExistence type="predicted"/>
<dbReference type="Pfam" id="PF20043">
    <property type="entry name" value="DUF6445"/>
    <property type="match status" value="1"/>
</dbReference>
<evidence type="ECO:0000313" key="2">
    <source>
        <dbReference type="Proteomes" id="UP000618591"/>
    </source>
</evidence>
<organism evidence="1 2">
    <name type="scientific">Sphingomonas psychrolutea</name>
    <dbReference type="NCBI Taxonomy" id="1259676"/>
    <lineage>
        <taxon>Bacteria</taxon>
        <taxon>Pseudomonadati</taxon>
        <taxon>Pseudomonadota</taxon>
        <taxon>Alphaproteobacteria</taxon>
        <taxon>Sphingomonadales</taxon>
        <taxon>Sphingomonadaceae</taxon>
        <taxon>Sphingomonas</taxon>
    </lineage>
</organism>
<evidence type="ECO:0000313" key="1">
    <source>
        <dbReference type="EMBL" id="GGA36463.1"/>
    </source>
</evidence>
<dbReference type="InterPro" id="IPR045617">
    <property type="entry name" value="DUF6445"/>
</dbReference>
<gene>
    <name evidence="1" type="ORF">GCM10011395_03450</name>
</gene>
<accession>A0ABQ1G2X2</accession>
<name>A0ABQ1G2X2_9SPHN</name>
<dbReference type="RefSeq" id="WP_188445060.1">
    <property type="nucleotide sequence ID" value="NZ_BMDW01000002.1"/>
</dbReference>
<comment type="caution">
    <text evidence="1">The sequence shown here is derived from an EMBL/GenBank/DDBJ whole genome shotgun (WGS) entry which is preliminary data.</text>
</comment>
<keyword evidence="2" id="KW-1185">Reference proteome</keyword>